<evidence type="ECO:0000259" key="6">
    <source>
        <dbReference type="PROSITE" id="PS50089"/>
    </source>
</evidence>
<dbReference type="InterPro" id="IPR013083">
    <property type="entry name" value="Znf_RING/FYVE/PHD"/>
</dbReference>
<name>A0A059D246_EUCGR</name>
<reference evidence="7" key="1">
    <citation type="submission" date="2013-07" db="EMBL/GenBank/DDBJ databases">
        <title>The genome of Eucalyptus grandis.</title>
        <authorList>
            <person name="Schmutz J."/>
            <person name="Hayes R."/>
            <person name="Myburg A."/>
            <person name="Tuskan G."/>
            <person name="Grattapaglia D."/>
            <person name="Rokhsar D.S."/>
        </authorList>
    </citation>
    <scope>NUCLEOTIDE SEQUENCE</scope>
    <source>
        <tissue evidence="7">Leaf extractions</tissue>
    </source>
</reference>
<dbReference type="SUPFAM" id="SSF57850">
    <property type="entry name" value="RING/U-box"/>
    <property type="match status" value="1"/>
</dbReference>
<keyword evidence="2 4" id="KW-0863">Zinc-finger</keyword>
<dbReference type="CDD" id="cd16525">
    <property type="entry name" value="RING-HC_PCGF"/>
    <property type="match status" value="1"/>
</dbReference>
<dbReference type="AlphaFoldDB" id="A0A059D246"/>
<dbReference type="PANTHER" id="PTHR46293">
    <property type="entry name" value="E3 UBIQUITIN PROTEIN LIGASE DRIP1"/>
    <property type="match status" value="1"/>
</dbReference>
<dbReference type="STRING" id="71139.A0A059D246"/>
<evidence type="ECO:0000256" key="3">
    <source>
        <dbReference type="ARBA" id="ARBA00022833"/>
    </source>
</evidence>
<dbReference type="GO" id="GO:0004842">
    <property type="term" value="F:ubiquitin-protein transferase activity"/>
    <property type="evidence" value="ECO:0007669"/>
    <property type="project" value="InterPro"/>
</dbReference>
<dbReference type="FunCoup" id="A0A059D246">
    <property type="interactions" value="340"/>
</dbReference>
<dbReference type="InterPro" id="IPR017907">
    <property type="entry name" value="Znf_RING_CS"/>
</dbReference>
<dbReference type="PANTHER" id="PTHR46293:SF16">
    <property type="entry name" value="E3 UBIQUITIN PROTEIN LIGASE DRIP1"/>
    <property type="match status" value="1"/>
</dbReference>
<dbReference type="Pfam" id="PF13923">
    <property type="entry name" value="zf-C3HC4_2"/>
    <property type="match status" value="1"/>
</dbReference>
<keyword evidence="1" id="KW-0479">Metal-binding</keyword>
<feature type="region of interest" description="Disordered" evidence="5">
    <location>
        <begin position="19"/>
        <end position="88"/>
    </location>
</feature>
<accession>A0A059D246</accession>
<dbReference type="eggNOG" id="KOG2660">
    <property type="taxonomic scope" value="Eukaryota"/>
</dbReference>
<dbReference type="PROSITE" id="PS50089">
    <property type="entry name" value="ZF_RING_2"/>
    <property type="match status" value="1"/>
</dbReference>
<feature type="compositionally biased region" description="Low complexity" evidence="5">
    <location>
        <begin position="28"/>
        <end position="39"/>
    </location>
</feature>
<dbReference type="InParanoid" id="A0A059D246"/>
<dbReference type="PROSITE" id="PS00518">
    <property type="entry name" value="ZF_RING_1"/>
    <property type="match status" value="1"/>
</dbReference>
<dbReference type="SMART" id="SM00184">
    <property type="entry name" value="RING"/>
    <property type="match status" value="1"/>
</dbReference>
<dbReference type="EMBL" id="KK198754">
    <property type="protein sequence ID" value="KCW84677.1"/>
    <property type="molecule type" value="Genomic_DNA"/>
</dbReference>
<dbReference type="Gramene" id="KCW84677">
    <property type="protein sequence ID" value="KCW84677"/>
    <property type="gene ID" value="EUGRSUZ_B01495"/>
</dbReference>
<gene>
    <name evidence="7" type="ORF">EUGRSUZ_B01495</name>
</gene>
<keyword evidence="3" id="KW-0862">Zinc</keyword>
<feature type="compositionally biased region" description="Polar residues" evidence="5">
    <location>
        <begin position="239"/>
        <end position="251"/>
    </location>
</feature>
<feature type="compositionally biased region" description="Basic and acidic residues" evidence="5">
    <location>
        <begin position="62"/>
        <end position="88"/>
    </location>
</feature>
<evidence type="ECO:0000313" key="7">
    <source>
        <dbReference type="EMBL" id="KCW84677.1"/>
    </source>
</evidence>
<evidence type="ECO:0000256" key="4">
    <source>
        <dbReference type="PROSITE-ProRule" id="PRU00175"/>
    </source>
</evidence>
<sequence length="540" mass="60197">MTSYECRAVRLDLDSLERDSTSPDLTRFRSSSFVSSTTSPNNLRTPHPKPTSNLPAATLGDLKNRIFPHDQVDGGRRRGRSGREERARWWDSPRRRHARVGGGGSARLGSAFCTWWGVSRMANQVVVRVRREEIAACMTCPLCDGLLRDATTISECLHSFCRKCIYDKISEEELECCPICNIDLGCVPVEKLRPDHNLQDVRARVFPFKRRKVKAPESVPSTTLPIRRKERSLSQLVVNTPKVSSQTTMTGKRTKATARKASVLQGSNFSIEKVVKKEEDSAGDRPESSSSPETLSKFAQNIRQGFTSSELSQTVPERGTGDEGKADLWKPLHYLVEVANRTKPSRASLQGAERVLAIEAPLPGNKIKNNKFKVKVQDEKNDTSPASTEVSRPKRLRKIRQKRTAVSGESGISPQDVLNAAGTKCEPRTRPIWFSLVASEDQEGDAPLPQIPASYLRIKDGNLPVSFIQKYLVRKLDLTSETEVEIRCMGQTVLPTLLLYNLVDLWLQTAATSERVPAIVGSSAKDFVMVLAYARRVPDR</sequence>
<feature type="compositionally biased region" description="Basic and acidic residues" evidence="5">
    <location>
        <begin position="274"/>
        <end position="287"/>
    </location>
</feature>
<feature type="compositionally biased region" description="Polar residues" evidence="5">
    <location>
        <begin position="40"/>
        <end position="55"/>
    </location>
</feature>
<feature type="region of interest" description="Disordered" evidence="5">
    <location>
        <begin position="239"/>
        <end position="261"/>
    </location>
</feature>
<evidence type="ECO:0000256" key="5">
    <source>
        <dbReference type="SAM" id="MobiDB-lite"/>
    </source>
</evidence>
<dbReference type="InterPro" id="IPR044807">
    <property type="entry name" value="DRIP1-like"/>
</dbReference>
<evidence type="ECO:0000256" key="2">
    <source>
        <dbReference type="ARBA" id="ARBA00022771"/>
    </source>
</evidence>
<organism evidence="7">
    <name type="scientific">Eucalyptus grandis</name>
    <name type="common">Flooded gum</name>
    <dbReference type="NCBI Taxonomy" id="71139"/>
    <lineage>
        <taxon>Eukaryota</taxon>
        <taxon>Viridiplantae</taxon>
        <taxon>Streptophyta</taxon>
        <taxon>Embryophyta</taxon>
        <taxon>Tracheophyta</taxon>
        <taxon>Spermatophyta</taxon>
        <taxon>Magnoliopsida</taxon>
        <taxon>eudicotyledons</taxon>
        <taxon>Gunneridae</taxon>
        <taxon>Pentapetalae</taxon>
        <taxon>rosids</taxon>
        <taxon>malvids</taxon>
        <taxon>Myrtales</taxon>
        <taxon>Myrtaceae</taxon>
        <taxon>Myrtoideae</taxon>
        <taxon>Eucalypteae</taxon>
        <taxon>Eucalyptus</taxon>
    </lineage>
</organism>
<dbReference type="OMA" id="CNLVEVW"/>
<feature type="compositionally biased region" description="Polar residues" evidence="5">
    <location>
        <begin position="288"/>
        <end position="315"/>
    </location>
</feature>
<dbReference type="Gene3D" id="3.30.40.10">
    <property type="entry name" value="Zinc/RING finger domain, C3HC4 (zinc finger)"/>
    <property type="match status" value="1"/>
</dbReference>
<protein>
    <recommendedName>
        <fullName evidence="6">RING-type domain-containing protein</fullName>
    </recommendedName>
</protein>
<dbReference type="InterPro" id="IPR001841">
    <property type="entry name" value="Znf_RING"/>
</dbReference>
<feature type="domain" description="RING-type" evidence="6">
    <location>
        <begin position="140"/>
        <end position="181"/>
    </location>
</feature>
<evidence type="ECO:0000256" key="1">
    <source>
        <dbReference type="ARBA" id="ARBA00022723"/>
    </source>
</evidence>
<proteinExistence type="predicted"/>
<feature type="region of interest" description="Disordered" evidence="5">
    <location>
        <begin position="274"/>
        <end position="325"/>
    </location>
</feature>
<dbReference type="GO" id="GO:0008270">
    <property type="term" value="F:zinc ion binding"/>
    <property type="evidence" value="ECO:0007669"/>
    <property type="project" value="UniProtKB-KW"/>
</dbReference>